<evidence type="ECO:0000256" key="1">
    <source>
        <dbReference type="ARBA" id="ARBA00001974"/>
    </source>
</evidence>
<gene>
    <name evidence="7" type="primary">yitJ</name>
    <name evidence="7" type="ORF">HALOF300_04738</name>
</gene>
<comment type="pathway">
    <text evidence="2 6">One-carbon metabolism; tetrahydrofolate interconversion.</text>
</comment>
<keyword evidence="4 6" id="KW-0274">FAD</keyword>
<evidence type="ECO:0000256" key="5">
    <source>
        <dbReference type="ARBA" id="ARBA00023002"/>
    </source>
</evidence>
<dbReference type="InterPro" id="IPR029041">
    <property type="entry name" value="FAD-linked_oxidoreductase-like"/>
</dbReference>
<keyword evidence="5 6" id="KW-0560">Oxidoreductase</keyword>
<comment type="cofactor">
    <cofactor evidence="1 6">
        <name>FAD</name>
        <dbReference type="ChEBI" id="CHEBI:57692"/>
    </cofactor>
</comment>
<keyword evidence="3 6" id="KW-0285">Flavoprotein</keyword>
<comment type="caution">
    <text evidence="7">The sequence shown here is derived from an EMBL/GenBank/DDBJ whole genome shotgun (WGS) entry which is preliminary data.</text>
</comment>
<keyword evidence="7" id="KW-0808">Transferase</keyword>
<evidence type="ECO:0000256" key="3">
    <source>
        <dbReference type="ARBA" id="ARBA00022630"/>
    </source>
</evidence>
<accession>A0A7M4DRE3</accession>
<dbReference type="GO" id="GO:0035999">
    <property type="term" value="P:tetrahydrofolate interconversion"/>
    <property type="evidence" value="ECO:0007669"/>
    <property type="project" value="UniProtKB-UniPathway"/>
</dbReference>
<dbReference type="RefSeq" id="WP_156743324.1">
    <property type="nucleotide sequence ID" value="NZ_CACRYJ010000067.1"/>
</dbReference>
<sequence>MGNTAVGAPAAPPSAAVLEVRAIAARRPLVLTGLPVPPLDSGAFAVAADHLAGVADAVLTGDSARARVQFPPSYRAALMQQHGMRGWLGINCRDRNRVAIEGELLAIADCGAAGVLCVTGDPVTAGHRPDAKGVFDLDGISAAHLASRAGLFTAVPEAPLSAPVQGRALRALHKQQAGAELLFLQYAGDAGRHAEFIGELRDVGCTLSVLPGIPVVIDHDGAAVLASFGDAVLPDGYVQRVLDAVDPFAEGVRAAIEFGQSLLALTDVGGVVAAGGASPGQDAEFARALGIIARELGGGS</sequence>
<comment type="similarity">
    <text evidence="6">Belongs to the methylenetetrahydrofolate reductase family.</text>
</comment>
<dbReference type="Gene3D" id="3.20.20.220">
    <property type="match status" value="1"/>
</dbReference>
<evidence type="ECO:0000256" key="6">
    <source>
        <dbReference type="RuleBase" id="RU003862"/>
    </source>
</evidence>
<evidence type="ECO:0000313" key="8">
    <source>
        <dbReference type="Proteomes" id="UP000419743"/>
    </source>
</evidence>
<proteinExistence type="inferred from homology"/>
<organism evidence="7 8">
    <name type="scientific">Occultella aeris</name>
    <dbReference type="NCBI Taxonomy" id="2761496"/>
    <lineage>
        <taxon>Bacteria</taxon>
        <taxon>Bacillati</taxon>
        <taxon>Actinomycetota</taxon>
        <taxon>Actinomycetes</taxon>
        <taxon>Micrococcales</taxon>
        <taxon>Ruaniaceae</taxon>
        <taxon>Occultella</taxon>
    </lineage>
</organism>
<dbReference type="Pfam" id="PF02219">
    <property type="entry name" value="MTHFR"/>
    <property type="match status" value="1"/>
</dbReference>
<evidence type="ECO:0000313" key="7">
    <source>
        <dbReference type="EMBL" id="VZO40037.1"/>
    </source>
</evidence>
<dbReference type="InterPro" id="IPR003171">
    <property type="entry name" value="Mehydrof_redctse-like"/>
</dbReference>
<dbReference type="Proteomes" id="UP000419743">
    <property type="component" value="Unassembled WGS sequence"/>
</dbReference>
<dbReference type="GO" id="GO:0004489">
    <property type="term" value="F:methylenetetrahydrofolate reductase [NAD(P)H] activity"/>
    <property type="evidence" value="ECO:0007669"/>
    <property type="project" value="InterPro"/>
</dbReference>
<dbReference type="GO" id="GO:0006555">
    <property type="term" value="P:methionine metabolic process"/>
    <property type="evidence" value="ECO:0007669"/>
    <property type="project" value="InterPro"/>
</dbReference>
<dbReference type="AlphaFoldDB" id="A0A7M4DRE3"/>
<protein>
    <recommendedName>
        <fullName evidence="6">Methylenetetrahydrofolate reductase</fullName>
    </recommendedName>
</protein>
<dbReference type="GO" id="GO:0032259">
    <property type="term" value="P:methylation"/>
    <property type="evidence" value="ECO:0007669"/>
    <property type="project" value="UniProtKB-KW"/>
</dbReference>
<evidence type="ECO:0000256" key="2">
    <source>
        <dbReference type="ARBA" id="ARBA00004777"/>
    </source>
</evidence>
<dbReference type="GO" id="GO:0008168">
    <property type="term" value="F:methyltransferase activity"/>
    <property type="evidence" value="ECO:0007669"/>
    <property type="project" value="UniProtKB-KW"/>
</dbReference>
<name>A0A7M4DRE3_9MICO</name>
<dbReference type="EMBL" id="CACRYJ010000067">
    <property type="protein sequence ID" value="VZO40037.1"/>
    <property type="molecule type" value="Genomic_DNA"/>
</dbReference>
<dbReference type="SUPFAM" id="SSF51730">
    <property type="entry name" value="FAD-linked oxidoreductase"/>
    <property type="match status" value="1"/>
</dbReference>
<dbReference type="UniPathway" id="UPA00193"/>
<reference evidence="7 8" key="1">
    <citation type="submission" date="2019-11" db="EMBL/GenBank/DDBJ databases">
        <authorList>
            <person name="Criscuolo A."/>
        </authorList>
    </citation>
    <scope>NUCLEOTIDE SEQUENCE [LARGE SCALE GENOMIC DNA]</scope>
    <source>
        <strain evidence="7">CIP111667</strain>
    </source>
</reference>
<evidence type="ECO:0000256" key="4">
    <source>
        <dbReference type="ARBA" id="ARBA00022827"/>
    </source>
</evidence>
<keyword evidence="7" id="KW-0489">Methyltransferase</keyword>
<keyword evidence="8" id="KW-1185">Reference proteome</keyword>